<dbReference type="EMBL" id="JBFXLS010000095">
    <property type="protein sequence ID" value="KAL2817075.1"/>
    <property type="molecule type" value="Genomic_DNA"/>
</dbReference>
<evidence type="ECO:0000313" key="2">
    <source>
        <dbReference type="EMBL" id="KAL2817075.1"/>
    </source>
</evidence>
<keyword evidence="3" id="KW-1185">Reference proteome</keyword>
<feature type="compositionally biased region" description="Acidic residues" evidence="1">
    <location>
        <begin position="29"/>
        <end position="38"/>
    </location>
</feature>
<evidence type="ECO:0000313" key="3">
    <source>
        <dbReference type="Proteomes" id="UP001610335"/>
    </source>
</evidence>
<evidence type="ECO:0000256" key="1">
    <source>
        <dbReference type="SAM" id="MobiDB-lite"/>
    </source>
</evidence>
<feature type="compositionally biased region" description="Basic residues" evidence="1">
    <location>
        <begin position="418"/>
        <end position="430"/>
    </location>
</feature>
<feature type="compositionally biased region" description="Acidic residues" evidence="1">
    <location>
        <begin position="199"/>
        <end position="212"/>
    </location>
</feature>
<organism evidence="2 3">
    <name type="scientific">Aspergillus cavernicola</name>
    <dbReference type="NCBI Taxonomy" id="176166"/>
    <lineage>
        <taxon>Eukaryota</taxon>
        <taxon>Fungi</taxon>
        <taxon>Dikarya</taxon>
        <taxon>Ascomycota</taxon>
        <taxon>Pezizomycotina</taxon>
        <taxon>Eurotiomycetes</taxon>
        <taxon>Eurotiomycetidae</taxon>
        <taxon>Eurotiales</taxon>
        <taxon>Aspergillaceae</taxon>
        <taxon>Aspergillus</taxon>
        <taxon>Aspergillus subgen. Nidulantes</taxon>
    </lineage>
</organism>
<dbReference type="Proteomes" id="UP001610335">
    <property type="component" value="Unassembled WGS sequence"/>
</dbReference>
<sequence length="479" mass="55095">MPGNKEKRPQGSPQEQRPGKPPSQHNRDEDEAMDQDQQSDERTGDERPPQQDQNKDETMNDATDDESPHRRPKRYKPPKLTDWNKKIFNEFVQKHGSQIKNELHSENPDFSKIGPLFEELNTSIASANKVHKVKGNPKEEWRTYLEMRRMFHLLNRQDHLPEDGNIPSEIAESLFGERPSDVEELHDDTDSADSLPEGSESEESDSESDEVDGIDALEGRMRKEYSSLSRGKVLYWWPVGMGSQIFVQFGKKKQNPIYRVRAGSSLPYDPRSVPQVLSITRGNAKIRTKTNGMTQETYKYSRDDVQDIRGVGWKVEDDDDTNATALALIRPSQDRYPHTRVLVEWKQGGTTLERRGFIRRITKGGGLAGDRMIYMKAKELENAYWGYDVENKQSNDQSSESSNESSDSEDSLSDQSSRRRTRAKQHSAKIRSKESKACSRESKKLRSDNKQLLKEIKRLTLNQRSKKTDSATRRKSNRH</sequence>
<feature type="region of interest" description="Disordered" evidence="1">
    <location>
        <begin position="391"/>
        <end position="479"/>
    </location>
</feature>
<feature type="compositionally biased region" description="Basic and acidic residues" evidence="1">
    <location>
        <begin position="431"/>
        <end position="458"/>
    </location>
</feature>
<reference evidence="2 3" key="1">
    <citation type="submission" date="2024-07" db="EMBL/GenBank/DDBJ databases">
        <title>Section-level genome sequencing and comparative genomics of Aspergillus sections Usti and Cavernicolus.</title>
        <authorList>
            <consortium name="Lawrence Berkeley National Laboratory"/>
            <person name="Nybo J.L."/>
            <person name="Vesth T.C."/>
            <person name="Theobald S."/>
            <person name="Frisvad J.C."/>
            <person name="Larsen T.O."/>
            <person name="Kjaerboelling I."/>
            <person name="Rothschild-Mancinelli K."/>
            <person name="Lyhne E.K."/>
            <person name="Kogle M.E."/>
            <person name="Barry K."/>
            <person name="Clum A."/>
            <person name="Na H."/>
            <person name="Ledsgaard L."/>
            <person name="Lin J."/>
            <person name="Lipzen A."/>
            <person name="Kuo A."/>
            <person name="Riley R."/>
            <person name="Mondo S."/>
            <person name="LaButti K."/>
            <person name="Haridas S."/>
            <person name="Pangalinan J."/>
            <person name="Salamov A.A."/>
            <person name="Simmons B.A."/>
            <person name="Magnuson J.K."/>
            <person name="Chen J."/>
            <person name="Drula E."/>
            <person name="Henrissat B."/>
            <person name="Wiebenga A."/>
            <person name="Lubbers R.J."/>
            <person name="Gomes A.C."/>
            <person name="Makela M.R."/>
            <person name="Stajich J."/>
            <person name="Grigoriev I.V."/>
            <person name="Mortensen U.H."/>
            <person name="De vries R.P."/>
            <person name="Baker S.E."/>
            <person name="Andersen M.R."/>
        </authorList>
    </citation>
    <scope>NUCLEOTIDE SEQUENCE [LARGE SCALE GENOMIC DNA]</scope>
    <source>
        <strain evidence="2 3">CBS 600.67</strain>
    </source>
</reference>
<feature type="compositionally biased region" description="Low complexity" evidence="1">
    <location>
        <begin position="392"/>
        <end position="405"/>
    </location>
</feature>
<accession>A0ABR4HNM1</accession>
<gene>
    <name evidence="2" type="ORF">BDW59DRAFT_166108</name>
</gene>
<proteinExistence type="predicted"/>
<feature type="compositionally biased region" description="Basic and acidic residues" evidence="1">
    <location>
        <begin position="39"/>
        <end position="58"/>
    </location>
</feature>
<protein>
    <submittedName>
        <fullName evidence="2">Uncharacterized protein</fullName>
    </submittedName>
</protein>
<name>A0ABR4HNM1_9EURO</name>
<comment type="caution">
    <text evidence="2">The sequence shown here is derived from an EMBL/GenBank/DDBJ whole genome shotgun (WGS) entry which is preliminary data.</text>
</comment>
<feature type="region of interest" description="Disordered" evidence="1">
    <location>
        <begin position="178"/>
        <end position="212"/>
    </location>
</feature>
<feature type="region of interest" description="Disordered" evidence="1">
    <location>
        <begin position="1"/>
        <end position="83"/>
    </location>
</feature>